<evidence type="ECO:0000259" key="1">
    <source>
        <dbReference type="PROSITE" id="PS50234"/>
    </source>
</evidence>
<dbReference type="InterPro" id="IPR002035">
    <property type="entry name" value="VWF_A"/>
</dbReference>
<dbReference type="AlphaFoldDB" id="A0A3E1NDL5"/>
<dbReference type="InterPro" id="IPR036465">
    <property type="entry name" value="vWFA_dom_sf"/>
</dbReference>
<dbReference type="SUPFAM" id="SSF53300">
    <property type="entry name" value="vWA-like"/>
    <property type="match status" value="1"/>
</dbReference>
<dbReference type="InterPro" id="IPR051173">
    <property type="entry name" value="Ca_channel_alpha-2/delta"/>
</dbReference>
<dbReference type="EMBL" id="QTJU01000012">
    <property type="protein sequence ID" value="RFM26059.1"/>
    <property type="molecule type" value="Genomic_DNA"/>
</dbReference>
<dbReference type="Pfam" id="PF00092">
    <property type="entry name" value="VWA"/>
    <property type="match status" value="1"/>
</dbReference>
<dbReference type="PANTHER" id="PTHR10166:SF37">
    <property type="entry name" value="STOLID, ISOFORM H"/>
    <property type="match status" value="1"/>
</dbReference>
<dbReference type="PANTHER" id="PTHR10166">
    <property type="entry name" value="VOLTAGE-DEPENDENT CALCIUM CHANNEL SUBUNIT ALPHA-2/DELTA-RELATED"/>
    <property type="match status" value="1"/>
</dbReference>
<comment type="caution">
    <text evidence="2">The sequence shown here is derived from an EMBL/GenBank/DDBJ whole genome shotgun (WGS) entry which is preliminary data.</text>
</comment>
<dbReference type="InterPro" id="IPR021908">
    <property type="entry name" value="YfbK_C"/>
</dbReference>
<name>A0A3E1NDL5_9BACT</name>
<evidence type="ECO:0000313" key="2">
    <source>
        <dbReference type="EMBL" id="RFM26059.1"/>
    </source>
</evidence>
<dbReference type="Pfam" id="PF12450">
    <property type="entry name" value="vWF_A"/>
    <property type="match status" value="1"/>
</dbReference>
<gene>
    <name evidence="2" type="ORF">DXN05_22315</name>
</gene>
<accession>A0A3E1NDL5</accession>
<feature type="domain" description="VWFA" evidence="1">
    <location>
        <begin position="232"/>
        <end position="410"/>
    </location>
</feature>
<proteinExistence type="predicted"/>
<dbReference type="RefSeq" id="WP_116849509.1">
    <property type="nucleotide sequence ID" value="NZ_QTJU01000012.1"/>
</dbReference>
<sequence length="592" mass="65822">MKPVLFAILLLALLPCKAQYYLRGEVRDEQNKLLPNVKICLASKGALPFATGSGGAFGIPTSRPVDTISLQLEGFETLKTAVISSKYQTLVLKQLPQTAAARTHKLLSFSKSKRENKPLSLHDGESYNNLIENNFQETESNPETGFALNVDRASYSNIRRFLNMDYEVPPDAVRIEEMLNYFDFGSPDGTYPEGRFTSYSALTSAPWNKKNQLLFVRLQAPKLNLDSVPPSNLVFLIDASGSMDHPNRLPLLQAALRLLVTNLRAQDSVSIVVYGGNVSVLLEPTSGADKKTILNAIDQPSAHGTTPGSTAIKLAYQMAHRSFMPNGNNRVIIATDGDFNVGQTSEKELETLISEQRESGIYLTCLGMGMGNYKDSKLETLARYGNGNFAYLDNINEAEKVLVSEFTKTMYAVANDAFLNIRFNPQFVKSYRLIGFDNREEALKDSTAELEGGIIGSGHGLIAMFEIVPNEENNNQHTDDSSNTITIGRLATMTLHYQRPHQLSEEQVQHFTVPFHFEQPALLDPSLRLATAITMFGELLKHSRFVQNYTWTDVLQQATAAADPKSAVQMEFIALVQKAQKLYTRKKKKDDQ</sequence>
<dbReference type="Proteomes" id="UP000261284">
    <property type="component" value="Unassembled WGS sequence"/>
</dbReference>
<reference evidence="2 3" key="1">
    <citation type="submission" date="2018-08" db="EMBL/GenBank/DDBJ databases">
        <title>Chitinophagaceae sp. K23C18032701, a novel bacterium isolated from forest soil.</title>
        <authorList>
            <person name="Wang C."/>
        </authorList>
    </citation>
    <scope>NUCLEOTIDE SEQUENCE [LARGE SCALE GENOMIC DNA]</scope>
    <source>
        <strain evidence="2 3">K23C18032701</strain>
    </source>
</reference>
<protein>
    <submittedName>
        <fullName evidence="2">VWA domain-containing protein</fullName>
    </submittedName>
</protein>
<dbReference type="PROSITE" id="PS50234">
    <property type="entry name" value="VWFA"/>
    <property type="match status" value="1"/>
</dbReference>
<organism evidence="2 3">
    <name type="scientific">Deminuibacter soli</name>
    <dbReference type="NCBI Taxonomy" id="2291815"/>
    <lineage>
        <taxon>Bacteria</taxon>
        <taxon>Pseudomonadati</taxon>
        <taxon>Bacteroidota</taxon>
        <taxon>Chitinophagia</taxon>
        <taxon>Chitinophagales</taxon>
        <taxon>Chitinophagaceae</taxon>
        <taxon>Deminuibacter</taxon>
    </lineage>
</organism>
<dbReference type="OrthoDB" id="9805121at2"/>
<dbReference type="InterPro" id="IPR022156">
    <property type="entry name" value="Uncharacterised_YfbK_N"/>
</dbReference>
<dbReference type="SMART" id="SM00327">
    <property type="entry name" value="VWA"/>
    <property type="match status" value="1"/>
</dbReference>
<dbReference type="Gene3D" id="3.40.50.410">
    <property type="entry name" value="von Willebrand factor, type A domain"/>
    <property type="match status" value="1"/>
</dbReference>
<dbReference type="CDD" id="cd01465">
    <property type="entry name" value="vWA_subgroup"/>
    <property type="match status" value="1"/>
</dbReference>
<dbReference type="Pfam" id="PF12034">
    <property type="entry name" value="YfbK_C"/>
    <property type="match status" value="1"/>
</dbReference>
<evidence type="ECO:0000313" key="3">
    <source>
        <dbReference type="Proteomes" id="UP000261284"/>
    </source>
</evidence>
<keyword evidence="3" id="KW-1185">Reference proteome</keyword>